<protein>
    <submittedName>
        <fullName evidence="2">Uncharacterized protein</fullName>
    </submittedName>
</protein>
<dbReference type="OrthoDB" id="1027617at2759"/>
<keyword evidence="3" id="KW-1185">Reference proteome</keyword>
<dbReference type="PROSITE" id="PS51257">
    <property type="entry name" value="PROKAR_LIPOPROTEIN"/>
    <property type="match status" value="1"/>
</dbReference>
<evidence type="ECO:0000313" key="3">
    <source>
        <dbReference type="Proteomes" id="UP000886595"/>
    </source>
</evidence>
<dbReference type="AlphaFoldDB" id="A0A8X7R785"/>
<evidence type="ECO:0000256" key="1">
    <source>
        <dbReference type="SAM" id="SignalP"/>
    </source>
</evidence>
<feature type="signal peptide" evidence="1">
    <location>
        <begin position="1"/>
        <end position="28"/>
    </location>
</feature>
<dbReference type="EMBL" id="JAAMPC010000011">
    <property type="protein sequence ID" value="KAG2283175.1"/>
    <property type="molecule type" value="Genomic_DNA"/>
</dbReference>
<dbReference type="Proteomes" id="UP000886595">
    <property type="component" value="Unassembled WGS sequence"/>
</dbReference>
<keyword evidence="1" id="KW-0732">Signal</keyword>
<comment type="caution">
    <text evidence="2">The sequence shown here is derived from an EMBL/GenBank/DDBJ whole genome shotgun (WGS) entry which is preliminary data.</text>
</comment>
<evidence type="ECO:0000313" key="2">
    <source>
        <dbReference type="EMBL" id="KAG2283175.1"/>
    </source>
</evidence>
<name>A0A8X7R785_BRACI</name>
<proteinExistence type="predicted"/>
<feature type="chain" id="PRO_5036503356" evidence="1">
    <location>
        <begin position="29"/>
        <end position="123"/>
    </location>
</feature>
<gene>
    <name evidence="2" type="ORF">Bca52824_054395</name>
</gene>
<organism evidence="2 3">
    <name type="scientific">Brassica carinata</name>
    <name type="common">Ethiopian mustard</name>
    <name type="synonym">Abyssinian cabbage</name>
    <dbReference type="NCBI Taxonomy" id="52824"/>
    <lineage>
        <taxon>Eukaryota</taxon>
        <taxon>Viridiplantae</taxon>
        <taxon>Streptophyta</taxon>
        <taxon>Embryophyta</taxon>
        <taxon>Tracheophyta</taxon>
        <taxon>Spermatophyta</taxon>
        <taxon>Magnoliopsida</taxon>
        <taxon>eudicotyledons</taxon>
        <taxon>Gunneridae</taxon>
        <taxon>Pentapetalae</taxon>
        <taxon>rosids</taxon>
        <taxon>malvids</taxon>
        <taxon>Brassicales</taxon>
        <taxon>Brassicaceae</taxon>
        <taxon>Brassiceae</taxon>
        <taxon>Brassica</taxon>
    </lineage>
</organism>
<accession>A0A8X7R785</accession>
<sequence>MTSKITFFFLIALVISCATMVSIPTVEAQVFLPCKTTKDCEYLHCSSGTGQCVKSQCQCSGSLTRTAKIDGFKTTSYAQTCKVTSDCDPPFTSTTIAAKELMVEVELMEKVMEVVVVKVVDTS</sequence>
<reference evidence="2 3" key="1">
    <citation type="submission" date="2020-02" db="EMBL/GenBank/DDBJ databases">
        <authorList>
            <person name="Ma Q."/>
            <person name="Huang Y."/>
            <person name="Song X."/>
            <person name="Pei D."/>
        </authorList>
    </citation>
    <scope>NUCLEOTIDE SEQUENCE [LARGE SCALE GENOMIC DNA]</scope>
    <source>
        <strain evidence="2">Sxm20200214</strain>
        <tissue evidence="2">Leaf</tissue>
    </source>
</reference>